<dbReference type="EMBL" id="JAXCEI010000008">
    <property type="protein sequence ID" value="MFA1541284.1"/>
    <property type="molecule type" value="Genomic_DNA"/>
</dbReference>
<dbReference type="RefSeq" id="WP_371951432.1">
    <property type="nucleotide sequence ID" value="NZ_JAXCEI010000008.1"/>
</dbReference>
<keyword evidence="7" id="KW-1185">Reference proteome</keyword>
<dbReference type="Pfam" id="PF10431">
    <property type="entry name" value="ClpB_D2-small"/>
    <property type="match status" value="1"/>
</dbReference>
<feature type="domain" description="Clp ATPase C-terminal" evidence="5">
    <location>
        <begin position="537"/>
        <end position="630"/>
    </location>
</feature>
<dbReference type="SMART" id="SM00382">
    <property type="entry name" value="AAA"/>
    <property type="match status" value="1"/>
</dbReference>
<dbReference type="SMART" id="SM01086">
    <property type="entry name" value="ClpB_D2-small"/>
    <property type="match status" value="1"/>
</dbReference>
<dbReference type="InterPro" id="IPR003593">
    <property type="entry name" value="AAA+_ATPase"/>
</dbReference>
<feature type="domain" description="AAA+ ATPase" evidence="4">
    <location>
        <begin position="344"/>
        <end position="496"/>
    </location>
</feature>
<dbReference type="Gene3D" id="3.40.50.300">
    <property type="entry name" value="P-loop containing nucleotide triphosphate hydrolases"/>
    <property type="match status" value="1"/>
</dbReference>
<evidence type="ECO:0000256" key="3">
    <source>
        <dbReference type="ARBA" id="ARBA00023186"/>
    </source>
</evidence>
<accession>A0ABV4QH45</accession>
<protein>
    <submittedName>
        <fullName evidence="6">AAA family ATPase</fullName>
    </submittedName>
</protein>
<keyword evidence="3" id="KW-0143">Chaperone</keyword>
<evidence type="ECO:0000256" key="1">
    <source>
        <dbReference type="ARBA" id="ARBA00022741"/>
    </source>
</evidence>
<evidence type="ECO:0000259" key="5">
    <source>
        <dbReference type="SMART" id="SM01086"/>
    </source>
</evidence>
<dbReference type="CDD" id="cd19499">
    <property type="entry name" value="RecA-like_ClpB_Hsp104-like"/>
    <property type="match status" value="1"/>
</dbReference>
<reference evidence="6 7" key="1">
    <citation type="submission" date="2023-11" db="EMBL/GenBank/DDBJ databases">
        <title>Actinomadura monticuli sp. nov., isolated from volcanic ash.</title>
        <authorList>
            <person name="Lee S.D."/>
            <person name="Yang H."/>
            <person name="Kim I.S."/>
        </authorList>
    </citation>
    <scope>NUCLEOTIDE SEQUENCE [LARGE SCALE GENOMIC DNA]</scope>
    <source>
        <strain evidence="6 7">DLS-62</strain>
    </source>
</reference>
<dbReference type="InterPro" id="IPR050130">
    <property type="entry name" value="ClpA_ClpB"/>
</dbReference>
<evidence type="ECO:0000313" key="7">
    <source>
        <dbReference type="Proteomes" id="UP001569963"/>
    </source>
</evidence>
<dbReference type="PANTHER" id="PTHR11638">
    <property type="entry name" value="ATP-DEPENDENT CLP PROTEASE"/>
    <property type="match status" value="1"/>
</dbReference>
<dbReference type="InterPro" id="IPR003959">
    <property type="entry name" value="ATPase_AAA_core"/>
</dbReference>
<evidence type="ECO:0000259" key="4">
    <source>
        <dbReference type="SMART" id="SM00382"/>
    </source>
</evidence>
<dbReference type="InterPro" id="IPR019489">
    <property type="entry name" value="Clp_ATPase_C"/>
</dbReference>
<dbReference type="Gene3D" id="1.10.8.60">
    <property type="match status" value="1"/>
</dbReference>
<evidence type="ECO:0000256" key="2">
    <source>
        <dbReference type="ARBA" id="ARBA00022840"/>
    </source>
</evidence>
<proteinExistence type="predicted"/>
<dbReference type="Pfam" id="PF07724">
    <property type="entry name" value="AAA_2"/>
    <property type="match status" value="1"/>
</dbReference>
<dbReference type="SUPFAM" id="SSF52540">
    <property type="entry name" value="P-loop containing nucleoside triphosphate hydrolases"/>
    <property type="match status" value="1"/>
</dbReference>
<dbReference type="InterPro" id="IPR001270">
    <property type="entry name" value="ClpA/B"/>
</dbReference>
<dbReference type="InterPro" id="IPR027417">
    <property type="entry name" value="P-loop_NTPase"/>
</dbReference>
<organism evidence="6 7">
    <name type="scientific">Actinomadura monticuli</name>
    <dbReference type="NCBI Taxonomy" id="3097367"/>
    <lineage>
        <taxon>Bacteria</taxon>
        <taxon>Bacillati</taxon>
        <taxon>Actinomycetota</taxon>
        <taxon>Actinomycetes</taxon>
        <taxon>Streptosporangiales</taxon>
        <taxon>Thermomonosporaceae</taxon>
        <taxon>Actinomadura</taxon>
    </lineage>
</organism>
<dbReference type="PRINTS" id="PR00300">
    <property type="entry name" value="CLPPROTEASEA"/>
</dbReference>
<name>A0ABV4QH45_9ACTN</name>
<gene>
    <name evidence="6" type="ORF">SM611_20360</name>
</gene>
<comment type="caution">
    <text evidence="6">The sequence shown here is derived from an EMBL/GenBank/DDBJ whole genome shotgun (WGS) entry which is preliminary data.</text>
</comment>
<keyword evidence="1" id="KW-0547">Nucleotide-binding</keyword>
<dbReference type="Proteomes" id="UP001569963">
    <property type="component" value="Unassembled WGS sequence"/>
</dbReference>
<keyword evidence="2" id="KW-0067">ATP-binding</keyword>
<sequence length="634" mass="69607">MSIDSPTLGGRLQGWPPFIRELDATLSVHSQYVLSGNLYDSFLTPPAEGGAPTGLLPLRALLWETLRSSGASFMAVYDPVDGLQIMPGGDDDSARAAERLLGKTKADEKPSLEGLTRLLSAVARPKEDVRAAFVIDSASRIARTPTDLEPAERDFFRFCAKLSRTARPVRVTGPRPKPLYNPVVWLVERPGDLPPWLTADNENIREITIPRPHLGDRQETARLLARAFGVTDVADDEAAAAACDAFAEQADGLTLQSMIEVTRLAKERNVDLADLPDAVRTYKLGVLDNPWSRGHLRRRVLEGEKRVPERVIGQPQAVTKTLDILKRAVLGLSGAQATRSGSRPRGVLFFAGPTGTGKTELAKAITELVFGDESAYLRFDMSEFSGEGSGDRLIGSPPGYVGHEAGGELTNAVREDPFRVILFDEIEKAHPRILDKFLQILEDGRLTDGRGNTVHFSESILIFTSNLGMYVPGRDLTTRDGSPYGSSGRVQNITPGMSYDEVEQRIKGAVADHFTEVLNRPELLNRFGDNIVVFDFISAEAAHKIFDLQFANICRRVTEEHRLSLAVKGDALTTLREWCTEELDKGGRGIGMALESHFVNPLARALFDRELVPDEKVTVTGIRREGSIVHLELA</sequence>
<dbReference type="PANTHER" id="PTHR11638:SF18">
    <property type="entry name" value="HEAT SHOCK PROTEIN 104"/>
    <property type="match status" value="1"/>
</dbReference>
<evidence type="ECO:0000313" key="6">
    <source>
        <dbReference type="EMBL" id="MFA1541284.1"/>
    </source>
</evidence>